<dbReference type="Proteomes" id="UP000253845">
    <property type="component" value="Unassembled WGS sequence"/>
</dbReference>
<evidence type="ECO:0000256" key="1">
    <source>
        <dbReference type="SAM" id="MobiDB-lite"/>
    </source>
</evidence>
<evidence type="ECO:0000313" key="4">
    <source>
        <dbReference type="Proteomes" id="UP000253845"/>
    </source>
</evidence>
<protein>
    <recommendedName>
        <fullName evidence="2">Fe2OG dioxygenase domain-containing protein</fullName>
    </recommendedName>
</protein>
<dbReference type="VEuPathDB" id="FungiDB:M747DRAFT_335186"/>
<name>A0A370BMN6_ASPNG</name>
<reference evidence="3 4" key="1">
    <citation type="submission" date="2018-07" db="EMBL/GenBank/DDBJ databases">
        <title>Section-level genome sequencing of Aspergillus section Nigri to investigate inter- and intra-species variation.</title>
        <authorList>
            <consortium name="DOE Joint Genome Institute"/>
            <person name="Vesth T.C."/>
            <person name="Nybo J.L."/>
            <person name="Theobald S."/>
            <person name="Frisvad J.C."/>
            <person name="Larsen T.O."/>
            <person name="Nielsen K.F."/>
            <person name="Hoof J.B."/>
            <person name="Brandl J."/>
            <person name="Salamov A."/>
            <person name="Riley R."/>
            <person name="Gladden J.M."/>
            <person name="Phatale P."/>
            <person name="Nielsen M.T."/>
            <person name="Lyhne E.K."/>
            <person name="Kogle M.E."/>
            <person name="Strasser K."/>
            <person name="McDonnell E."/>
            <person name="Barry K."/>
            <person name="Clum A."/>
            <person name="Chen C."/>
            <person name="Nolan M."/>
            <person name="Sandor L."/>
            <person name="Kuo A."/>
            <person name="Lipzen A."/>
            <person name="Hainaut M."/>
            <person name="Drula E."/>
            <person name="Tsang A."/>
            <person name="Magnuson J.K."/>
            <person name="Henrissat B."/>
            <person name="Wiebenga A."/>
            <person name="Simmons B.A."/>
            <person name="Makela M.R."/>
            <person name="De vries R.P."/>
            <person name="Grigoriev I.V."/>
            <person name="Mortensen U.H."/>
            <person name="Baker S.E."/>
            <person name="Andersen M.R."/>
        </authorList>
    </citation>
    <scope>NUCLEOTIDE SEQUENCE [LARGE SCALE GENOMIC DNA]</scope>
    <source>
        <strain evidence="3 4">ATCC 13496</strain>
    </source>
</reference>
<feature type="compositionally biased region" description="Basic and acidic residues" evidence="1">
    <location>
        <begin position="211"/>
        <end position="226"/>
    </location>
</feature>
<proteinExistence type="predicted"/>
<gene>
    <name evidence="3" type="ORF">M747DRAFT_335186</name>
</gene>
<dbReference type="Gene3D" id="2.60.120.620">
    <property type="entry name" value="q2cbj1_9rhob like domain"/>
    <property type="match status" value="1"/>
</dbReference>
<accession>A0A370BMN6</accession>
<sequence length="795" mass="88789">MPRRTLSPPHFERTLADLEDWAHKTAIEDCKLDACLDNFLVRVYRLNRSILEQLDYRPYWRYGNRDSENPPKPLKWDGPGAGELRKIASQLHDNLKRLLPGYVEDNTDILANEKVLRKLNSRWNAVNSKVVKGKEDEGEEQTFDLNYLDDEDYEESEAMETDNSGTENSDIEYTGAEDTSAGETDSEDTDAEGIDAGETDAGDTDAEDTETENRPGEKLKGNVRETKALSNSPARFMDRLLDTLSAARLATVRENSTGSSSLATGAFTQACRQLREAIESETSSASFACGGSIPTTNLIDSEQYAAGPMSPRVQIVHWGDEHESTAQRLTLPLLNIASDSSIHGLQELVDACQPASFGRGGQDILDPEYRRAGKLDPDRFLTSFHPADFGIIELIEQILLPGISSETENRLQFRKLKAELYKLNVYSGPSGHFRKHVDTPRSEHQIGSLVVCLPCQFEGGNLIVQHHGQETNFDWSRQSSSDIQWAAFYSDCEHEIETIRAGNRITLTYNLYVREMPGAILAPIRPAIDPRAFPLYGVVESLLNTPGFMKDGGVFGVFCSHAYPHSSDIAELQLPRALKGADLVVYAIFEALGIEVSILPVLEYNGDYAGNPQLGVPGQVPKPKRRYGYLSQSGGWNPVAETYLKEGKEDSLSYNEVYPWKSSSALDVDQHWRRLLLTREVSEMKDAFWLGEKHHLPMKPNSLYQGGGARVAPRFRGYFTSDRGQEEGLDEVANDIWPTYYLPGITWLTQPKHEEMAFSQISYGNEASLGTRYSCAAILAVIPPSSQRGQQMQMY</sequence>
<dbReference type="AlphaFoldDB" id="A0A370BMN6"/>
<dbReference type="PANTHER" id="PTHR33099:SF7">
    <property type="entry name" value="MYND-TYPE DOMAIN-CONTAINING PROTEIN"/>
    <property type="match status" value="1"/>
</dbReference>
<organism evidence="3 4">
    <name type="scientific">Aspergillus niger ATCC 13496</name>
    <dbReference type="NCBI Taxonomy" id="1353008"/>
    <lineage>
        <taxon>Eukaryota</taxon>
        <taxon>Fungi</taxon>
        <taxon>Dikarya</taxon>
        <taxon>Ascomycota</taxon>
        <taxon>Pezizomycotina</taxon>
        <taxon>Eurotiomycetes</taxon>
        <taxon>Eurotiomycetidae</taxon>
        <taxon>Eurotiales</taxon>
        <taxon>Aspergillaceae</taxon>
        <taxon>Aspergillus</taxon>
        <taxon>Aspergillus subgen. Circumdati</taxon>
    </lineage>
</organism>
<dbReference type="InterPro" id="IPR005123">
    <property type="entry name" value="Oxoglu/Fe-dep_dioxygenase_dom"/>
</dbReference>
<feature type="region of interest" description="Disordered" evidence="1">
    <location>
        <begin position="131"/>
        <end position="226"/>
    </location>
</feature>
<evidence type="ECO:0000259" key="2">
    <source>
        <dbReference type="PROSITE" id="PS51471"/>
    </source>
</evidence>
<feature type="domain" description="Fe2OG dioxygenase" evidence="2">
    <location>
        <begin position="417"/>
        <end position="515"/>
    </location>
</feature>
<evidence type="ECO:0000313" key="3">
    <source>
        <dbReference type="EMBL" id="RDH15430.1"/>
    </source>
</evidence>
<dbReference type="EMBL" id="KZ851949">
    <property type="protein sequence ID" value="RDH15430.1"/>
    <property type="molecule type" value="Genomic_DNA"/>
</dbReference>
<dbReference type="PANTHER" id="PTHR33099">
    <property type="entry name" value="FE2OG DIOXYGENASE DOMAIN-CONTAINING PROTEIN"/>
    <property type="match status" value="1"/>
</dbReference>
<feature type="compositionally biased region" description="Acidic residues" evidence="1">
    <location>
        <begin position="136"/>
        <end position="160"/>
    </location>
</feature>
<feature type="compositionally biased region" description="Acidic residues" evidence="1">
    <location>
        <begin position="184"/>
        <end position="210"/>
    </location>
</feature>
<dbReference type="PROSITE" id="PS51471">
    <property type="entry name" value="FE2OG_OXY"/>
    <property type="match status" value="1"/>
</dbReference>